<sequence>MTLIELMMSIMVFTIAMAGIMGGFVSVGQKTRLDKDRVAASNLAARELEIVRNQFNASSTGPLTVAADLDVTNGYPLPGGTVGSSLVVDSVPYTVFRRAQWLPAGTGQSPCDGGSSVTYPTLAVNVRVSWPYMGQVKPVEANTLLTPPKGVLATGTSFVAVKVVSASGKGQEDVPVVLSGTGGTFNGTTAEDGCATIAVSSAGTYTASLNKSGWVDFYGAATPSKTVTASTSSISRLTFNYDKAGSLRLSLTTQTGYALPTGLRSITLSNTGLQPTGTQVRDLGATATTGSVTIPTLWPFTDGYSLWAGSCTQSDPAVAGGSRATSVVVPVGDTVTTTTRLAPVQVNVTTSTGSAITNATVTATPVTTTSCVASENPLTLGVTNSSGQLLTSLPAGTWTLKVTGRTAVDSWPNTPNLLPTAAPVTVAVSAA</sequence>
<keyword evidence="1" id="KW-1133">Transmembrane helix</keyword>
<evidence type="ECO:0000256" key="1">
    <source>
        <dbReference type="SAM" id="Phobius"/>
    </source>
</evidence>
<dbReference type="AlphaFoldDB" id="A0A6J7CU87"/>
<accession>A0A6J7CU87</accession>
<organism evidence="2">
    <name type="scientific">freshwater metagenome</name>
    <dbReference type="NCBI Taxonomy" id="449393"/>
    <lineage>
        <taxon>unclassified sequences</taxon>
        <taxon>metagenomes</taxon>
        <taxon>ecological metagenomes</taxon>
    </lineage>
</organism>
<protein>
    <submittedName>
        <fullName evidence="2">Unannotated protein</fullName>
    </submittedName>
</protein>
<name>A0A6J7CU87_9ZZZZ</name>
<gene>
    <name evidence="2" type="ORF">UFOPK3401_00309</name>
</gene>
<keyword evidence="1" id="KW-0472">Membrane</keyword>
<reference evidence="2" key="1">
    <citation type="submission" date="2020-05" db="EMBL/GenBank/DDBJ databases">
        <authorList>
            <person name="Chiriac C."/>
            <person name="Salcher M."/>
            <person name="Ghai R."/>
            <person name="Kavagutti S V."/>
        </authorList>
    </citation>
    <scope>NUCLEOTIDE SEQUENCE</scope>
</reference>
<evidence type="ECO:0000313" key="2">
    <source>
        <dbReference type="EMBL" id="CAB4862222.1"/>
    </source>
</evidence>
<proteinExistence type="predicted"/>
<feature type="transmembrane region" description="Helical" evidence="1">
    <location>
        <begin position="6"/>
        <end position="27"/>
    </location>
</feature>
<keyword evidence="1" id="KW-0812">Transmembrane</keyword>
<dbReference type="EMBL" id="CAFBLM010000008">
    <property type="protein sequence ID" value="CAB4862222.1"/>
    <property type="molecule type" value="Genomic_DNA"/>
</dbReference>